<gene>
    <name evidence="2" type="ORF">BOTCAL_0058g00330</name>
</gene>
<evidence type="ECO:0000256" key="1">
    <source>
        <dbReference type="SAM" id="MobiDB-lite"/>
    </source>
</evidence>
<proteinExistence type="predicted"/>
<feature type="region of interest" description="Disordered" evidence="1">
    <location>
        <begin position="228"/>
        <end position="247"/>
    </location>
</feature>
<feature type="compositionally biased region" description="Polar residues" evidence="1">
    <location>
        <begin position="96"/>
        <end position="121"/>
    </location>
</feature>
<dbReference type="Proteomes" id="UP000297299">
    <property type="component" value="Unassembled WGS sequence"/>
</dbReference>
<evidence type="ECO:0000313" key="2">
    <source>
        <dbReference type="EMBL" id="TEY76486.1"/>
    </source>
</evidence>
<evidence type="ECO:0000313" key="3">
    <source>
        <dbReference type="Proteomes" id="UP000297299"/>
    </source>
</evidence>
<accession>A0A4Y8DCN7</accession>
<dbReference type="OrthoDB" id="3557520at2759"/>
<keyword evidence="3" id="KW-1185">Reference proteome</keyword>
<name>A0A4Y8DCN7_9HELO</name>
<sequence>MQDSGYCGLGDVCASIEGYCCHKDENEPICMLRLGISSSDDFKSDPNSNSDIDSEDLDSGLTSISSSSSASQSQSQSESESQSITHIKSDDESTDSDLGNESSDSDGASSPPMSMLTNALNSGPLADEDADADADADAEAGEDEDENADPDSVLHSGSDVDVDIDTGTNVNPESTTVVLSLGTAVASAMPFGVMSKDEVSSVRAWESSTLVSSWAGVESSSATAVSNANELTSSAPPSQSISEGGLNASATTSGVDGTFTGGAMRIGRESGLEGGVARSCLFLSVSFVVWVVL</sequence>
<dbReference type="AlphaFoldDB" id="A0A4Y8DCN7"/>
<reference evidence="2 3" key="1">
    <citation type="submission" date="2017-11" db="EMBL/GenBank/DDBJ databases">
        <title>Comparative genomics of Botrytis spp.</title>
        <authorList>
            <person name="Valero-Jimenez C.A."/>
            <person name="Tapia P."/>
            <person name="Veloso J."/>
            <person name="Silva-Moreno E."/>
            <person name="Staats M."/>
            <person name="Valdes J.H."/>
            <person name="Van Kan J.A.L."/>
        </authorList>
    </citation>
    <scope>NUCLEOTIDE SEQUENCE [LARGE SCALE GENOMIC DNA]</scope>
    <source>
        <strain evidence="2 3">MUCL2830</strain>
    </source>
</reference>
<feature type="compositionally biased region" description="Acidic residues" evidence="1">
    <location>
        <begin position="126"/>
        <end position="149"/>
    </location>
</feature>
<protein>
    <submittedName>
        <fullName evidence="2">Uncharacterized protein</fullName>
    </submittedName>
</protein>
<feature type="region of interest" description="Disordered" evidence="1">
    <location>
        <begin position="37"/>
        <end position="173"/>
    </location>
</feature>
<comment type="caution">
    <text evidence="2">The sequence shown here is derived from an EMBL/GenBank/DDBJ whole genome shotgun (WGS) entry which is preliminary data.</text>
</comment>
<organism evidence="2 3">
    <name type="scientific">Botryotinia calthae</name>
    <dbReference type="NCBI Taxonomy" id="38488"/>
    <lineage>
        <taxon>Eukaryota</taxon>
        <taxon>Fungi</taxon>
        <taxon>Dikarya</taxon>
        <taxon>Ascomycota</taxon>
        <taxon>Pezizomycotina</taxon>
        <taxon>Leotiomycetes</taxon>
        <taxon>Helotiales</taxon>
        <taxon>Sclerotiniaceae</taxon>
        <taxon>Botryotinia</taxon>
    </lineage>
</organism>
<feature type="compositionally biased region" description="Low complexity" evidence="1">
    <location>
        <begin position="63"/>
        <end position="84"/>
    </location>
</feature>
<dbReference type="EMBL" id="PHWZ01000058">
    <property type="protein sequence ID" value="TEY76486.1"/>
    <property type="molecule type" value="Genomic_DNA"/>
</dbReference>